<dbReference type="PANTHER" id="PTHR38460:SF1">
    <property type="entry name" value="TAUTOMERASE YOLI-RELATED"/>
    <property type="match status" value="1"/>
</dbReference>
<dbReference type="Gene3D" id="3.30.429.10">
    <property type="entry name" value="Macrophage Migration Inhibitory Factor"/>
    <property type="match status" value="1"/>
</dbReference>
<protein>
    <submittedName>
        <fullName evidence="1">Tautomerase-like protein</fullName>
    </submittedName>
</protein>
<comment type="caution">
    <text evidence="1">The sequence shown here is derived from an EMBL/GenBank/DDBJ whole genome shotgun (WGS) entry which is preliminary data.</text>
</comment>
<dbReference type="PANTHER" id="PTHR38460">
    <property type="entry name" value="TAUTOMERASE YOLI-RELATED"/>
    <property type="match status" value="1"/>
</dbReference>
<dbReference type="Pfam" id="PF14552">
    <property type="entry name" value="Tautomerase_2"/>
    <property type="match status" value="1"/>
</dbReference>
<keyword evidence="2" id="KW-1185">Reference proteome</keyword>
<sequence length="135" mass="14675">MPLVRIDLLTGTDAGRVRRIADGVQDALVRTYGIPERDRFQIITEHAASQIIALDAGLGFERSAGVVMIQIFTQQGRTAEAKQQLYAAVCTELQAAGVEPEDVFISYIESGPEDWSFGFGRAQYATGELAVPKAD</sequence>
<accession>A0A4R7FIM3</accession>
<proteinExistence type="predicted"/>
<evidence type="ECO:0000313" key="1">
    <source>
        <dbReference type="EMBL" id="TDS76091.1"/>
    </source>
</evidence>
<dbReference type="InterPro" id="IPR037479">
    <property type="entry name" value="Tauto_MSAD"/>
</dbReference>
<dbReference type="SUPFAM" id="SSF55331">
    <property type="entry name" value="Tautomerase/MIF"/>
    <property type="match status" value="1"/>
</dbReference>
<gene>
    <name evidence="1" type="ORF">CLV52_3207</name>
</gene>
<reference evidence="1 2" key="1">
    <citation type="submission" date="2019-03" db="EMBL/GenBank/DDBJ databases">
        <title>Genomic Encyclopedia of Archaeal and Bacterial Type Strains, Phase II (KMG-II): from individual species to whole genera.</title>
        <authorList>
            <person name="Goeker M."/>
        </authorList>
    </citation>
    <scope>NUCLEOTIDE SEQUENCE [LARGE SCALE GENOMIC DNA]</scope>
    <source>
        <strain evidence="1 2">DSM 24782</strain>
    </source>
</reference>
<dbReference type="EMBL" id="SOAM01000003">
    <property type="protein sequence ID" value="TDS76091.1"/>
    <property type="molecule type" value="Genomic_DNA"/>
</dbReference>
<dbReference type="AlphaFoldDB" id="A0A4R7FIM3"/>
<evidence type="ECO:0000313" key="2">
    <source>
        <dbReference type="Proteomes" id="UP000295344"/>
    </source>
</evidence>
<dbReference type="Proteomes" id="UP000295344">
    <property type="component" value="Unassembled WGS sequence"/>
</dbReference>
<dbReference type="RefSeq" id="WP_133767298.1">
    <property type="nucleotide sequence ID" value="NZ_BAAARP010000001.1"/>
</dbReference>
<dbReference type="OrthoDB" id="9804765at2"/>
<organism evidence="1 2">
    <name type="scientific">Amnibacterium kyonggiense</name>
    <dbReference type="NCBI Taxonomy" id="595671"/>
    <lineage>
        <taxon>Bacteria</taxon>
        <taxon>Bacillati</taxon>
        <taxon>Actinomycetota</taxon>
        <taxon>Actinomycetes</taxon>
        <taxon>Micrococcales</taxon>
        <taxon>Microbacteriaceae</taxon>
        <taxon>Amnibacterium</taxon>
    </lineage>
</organism>
<dbReference type="InterPro" id="IPR014347">
    <property type="entry name" value="Tautomerase/MIF_sf"/>
</dbReference>
<name>A0A4R7FIM3_9MICO</name>